<dbReference type="FunCoup" id="M4ACU9">
    <property type="interactions" value="1"/>
</dbReference>
<dbReference type="GeneID" id="102222495"/>
<keyword evidence="4" id="KW-0391">Immunity</keyword>
<dbReference type="Proteomes" id="UP000002852">
    <property type="component" value="Unassembled WGS sequence"/>
</dbReference>
<evidence type="ECO:0000256" key="2">
    <source>
        <dbReference type="ARBA" id="ARBA00022737"/>
    </source>
</evidence>
<evidence type="ECO:0000313" key="7">
    <source>
        <dbReference type="Proteomes" id="UP000002852"/>
    </source>
</evidence>
<name>M4ACU9_XIPMA</name>
<dbReference type="Ensembl" id="ENSXMAT00000012309.2">
    <property type="protein sequence ID" value="ENSXMAP00000012293.2"/>
    <property type="gene ID" value="ENSXMAG00000012288.2"/>
</dbReference>
<keyword evidence="3" id="KW-0802">TPR repeat</keyword>
<evidence type="ECO:0000256" key="5">
    <source>
        <dbReference type="ARBA" id="ARBA00038336"/>
    </source>
</evidence>
<dbReference type="GO" id="GO:0045087">
    <property type="term" value="P:innate immune response"/>
    <property type="evidence" value="ECO:0007669"/>
    <property type="project" value="UniProtKB-KW"/>
</dbReference>
<dbReference type="SUPFAM" id="SSF48452">
    <property type="entry name" value="TPR-like"/>
    <property type="match status" value="1"/>
</dbReference>
<dbReference type="Gene3D" id="1.25.40.10">
    <property type="entry name" value="Tetratricopeptide repeat domain"/>
    <property type="match status" value="3"/>
</dbReference>
<reference evidence="6" key="3">
    <citation type="submission" date="2025-08" db="UniProtKB">
        <authorList>
            <consortium name="Ensembl"/>
        </authorList>
    </citation>
    <scope>IDENTIFICATION</scope>
    <source>
        <strain evidence="6">JP 163 A</strain>
    </source>
</reference>
<dbReference type="OrthoDB" id="10043504at2759"/>
<dbReference type="SMART" id="SM00028">
    <property type="entry name" value="TPR"/>
    <property type="match status" value="3"/>
</dbReference>
<dbReference type="PANTHER" id="PTHR10271">
    <property type="entry name" value="INTERFERON-INDUCED PROTEIN WITH TETRATRICOPEPTIDE REPEATS"/>
    <property type="match status" value="1"/>
</dbReference>
<dbReference type="RefSeq" id="XP_005816880.2">
    <property type="nucleotide sequence ID" value="XM_005816823.3"/>
</dbReference>
<dbReference type="AlphaFoldDB" id="M4ACU9"/>
<dbReference type="FunFam" id="1.25.40.10:FF:000036">
    <property type="entry name" value="interferon-induced protein with tetratricopeptide repeats 5"/>
    <property type="match status" value="1"/>
</dbReference>
<dbReference type="HOGENOM" id="CLU_043482_1_0_1"/>
<reference evidence="6" key="4">
    <citation type="submission" date="2025-09" db="UniProtKB">
        <authorList>
            <consortium name="Ensembl"/>
        </authorList>
    </citation>
    <scope>IDENTIFICATION</scope>
    <source>
        <strain evidence="6">JP 163 A</strain>
    </source>
</reference>
<organism evidence="6 7">
    <name type="scientific">Xiphophorus maculatus</name>
    <name type="common">Southern platyfish</name>
    <name type="synonym">Platypoecilus maculatus</name>
    <dbReference type="NCBI Taxonomy" id="8083"/>
    <lineage>
        <taxon>Eukaryota</taxon>
        <taxon>Metazoa</taxon>
        <taxon>Chordata</taxon>
        <taxon>Craniata</taxon>
        <taxon>Vertebrata</taxon>
        <taxon>Euteleostomi</taxon>
        <taxon>Actinopterygii</taxon>
        <taxon>Neopterygii</taxon>
        <taxon>Teleostei</taxon>
        <taxon>Neoteleostei</taxon>
        <taxon>Acanthomorphata</taxon>
        <taxon>Ovalentaria</taxon>
        <taxon>Atherinomorphae</taxon>
        <taxon>Cyprinodontiformes</taxon>
        <taxon>Poeciliidae</taxon>
        <taxon>Poeciliinae</taxon>
        <taxon>Xiphophorus</taxon>
    </lineage>
</organism>
<sequence length="507" mass="59246">MKLKVRLTEATSLFFSINLLYNLRSSSRDVIPTINLRAIILQLRLLQTAGEKPPEETQTSRRDTNLQIYRENSWKMSSPQSLQSRLKALESHFTWDLTPSRDKLSRIRDKLEDIGTEEGNFWLGHVYNLLGFIQYQLGSSEDALNLFNRAAETFQRQKNADEGPWLMVNFGNLAWLHHHLGEDEKSEDYLSKVDGLMRKKKGDLYPEVLAEKAWTLMKFDKEKEQQALELFQRAIRMQPDTVEWRSSRMIGLLSTFKHSWVEPEPDIWEDLRVAREEDPENLYLAAVDLKQRAKRGERVKEEAQELSEKILLNPVSSHSGIKPLLRIYRQIESYDDAIDVAERALTKDPDSRYLKRCAALVYKWKIVFSRDGRPSQRTFDRGIGLLEDVISCYPSCLPKKLDFASVWAKSGRGLMKPDQIYKELLQKSLDPADQQCVYNYYAKYLHFDRQERNRSIEYHMKAAAINHESFSRMNSIQALEKIRDRGRSRMCPEIQEFLENLEGVQTV</sequence>
<keyword evidence="7" id="KW-1185">Reference proteome</keyword>
<dbReference type="STRING" id="8083.ENSXMAP00000012293"/>
<dbReference type="KEGG" id="xma:102222495"/>
<evidence type="ECO:0000256" key="4">
    <source>
        <dbReference type="ARBA" id="ARBA00022859"/>
    </source>
</evidence>
<dbReference type="eggNOG" id="KOG1124">
    <property type="taxonomic scope" value="Eukaryota"/>
</dbReference>
<dbReference type="GeneTree" id="ENSGT00950000182946"/>
<accession>M4ACU9</accession>
<reference evidence="7" key="1">
    <citation type="submission" date="2012-01" db="EMBL/GenBank/DDBJ databases">
        <authorList>
            <person name="Walter R."/>
            <person name="Schartl M."/>
            <person name="Warren W."/>
        </authorList>
    </citation>
    <scope>NUCLEOTIDE SEQUENCE [LARGE SCALE GENOMIC DNA]</scope>
    <source>
        <strain evidence="7">JP 163 A</strain>
    </source>
</reference>
<evidence type="ECO:0000256" key="3">
    <source>
        <dbReference type="ARBA" id="ARBA00022803"/>
    </source>
</evidence>
<proteinExistence type="inferred from homology"/>
<keyword evidence="2" id="KW-0677">Repeat</keyword>
<dbReference type="InParanoid" id="M4ACU9"/>
<evidence type="ECO:0000313" key="6">
    <source>
        <dbReference type="Ensembl" id="ENSXMAP00000012293.2"/>
    </source>
</evidence>
<dbReference type="OMA" id="PADKQMI"/>
<evidence type="ECO:0000256" key="1">
    <source>
        <dbReference type="ARBA" id="ARBA00022588"/>
    </source>
</evidence>
<keyword evidence="1" id="KW-0399">Innate immunity</keyword>
<dbReference type="PANTHER" id="PTHR10271:SF14">
    <property type="entry name" value="INTERFERON-INDUCED PROTEIN WITH TETRATRICOPEPTIDE REPEATS-RELATED"/>
    <property type="match status" value="1"/>
</dbReference>
<dbReference type="Pfam" id="PF13424">
    <property type="entry name" value="TPR_12"/>
    <property type="match status" value="1"/>
</dbReference>
<protein>
    <submittedName>
        <fullName evidence="6">Interferon-induced protein with tetratricopeptide repeats 1-like</fullName>
    </submittedName>
</protein>
<dbReference type="InterPro" id="IPR019734">
    <property type="entry name" value="TPR_rpt"/>
</dbReference>
<reference evidence="7" key="2">
    <citation type="journal article" date="2013" name="Nat. Genet.">
        <title>The genome of the platyfish, Xiphophorus maculatus, provides insights into evolutionary adaptation and several complex traits.</title>
        <authorList>
            <person name="Schartl M."/>
            <person name="Walter R.B."/>
            <person name="Shen Y."/>
            <person name="Garcia T."/>
            <person name="Catchen J."/>
            <person name="Amores A."/>
            <person name="Braasch I."/>
            <person name="Chalopin D."/>
            <person name="Volff J.N."/>
            <person name="Lesch K.P."/>
            <person name="Bisazza A."/>
            <person name="Minx P."/>
            <person name="Hillier L."/>
            <person name="Wilson R.K."/>
            <person name="Fuerstenberg S."/>
            <person name="Boore J."/>
            <person name="Searle S."/>
            <person name="Postlethwait J.H."/>
            <person name="Warren W.C."/>
        </authorList>
    </citation>
    <scope>NUCLEOTIDE SEQUENCE [LARGE SCALE GENOMIC DNA]</scope>
    <source>
        <strain evidence="7">JP 163 A</strain>
    </source>
</reference>
<dbReference type="InterPro" id="IPR011990">
    <property type="entry name" value="TPR-like_helical_dom_sf"/>
</dbReference>
<comment type="similarity">
    <text evidence="5">Belongs to the IFIT family.</text>
</comment>
<dbReference type="GO" id="GO:0005829">
    <property type="term" value="C:cytosol"/>
    <property type="evidence" value="ECO:0007669"/>
    <property type="project" value="TreeGrafter"/>
</dbReference>
<dbReference type="GO" id="GO:0051607">
    <property type="term" value="P:defense response to virus"/>
    <property type="evidence" value="ECO:0007669"/>
    <property type="project" value="TreeGrafter"/>
</dbReference>